<name>A0AAD9DH56_9STRA</name>
<reference evidence="8" key="1">
    <citation type="submission" date="2023-06" db="EMBL/GenBank/DDBJ databases">
        <title>Survivors Of The Sea: Transcriptome response of Skeletonema marinoi to long-term dormancy.</title>
        <authorList>
            <person name="Pinder M.I.M."/>
            <person name="Kourtchenko O."/>
            <person name="Robertson E.K."/>
            <person name="Larsson T."/>
            <person name="Maumus F."/>
            <person name="Osuna-Cruz C.M."/>
            <person name="Vancaester E."/>
            <person name="Stenow R."/>
            <person name="Vandepoele K."/>
            <person name="Ploug H."/>
            <person name="Bruchert V."/>
            <person name="Godhe A."/>
            <person name="Topel M."/>
        </authorList>
    </citation>
    <scope>NUCLEOTIDE SEQUENCE</scope>
    <source>
        <strain evidence="8">R05AC</strain>
    </source>
</reference>
<evidence type="ECO:0000256" key="2">
    <source>
        <dbReference type="ARBA" id="ARBA00005866"/>
    </source>
</evidence>
<feature type="active site" evidence="6">
    <location>
        <position position="297"/>
    </location>
</feature>
<evidence type="ECO:0000256" key="4">
    <source>
        <dbReference type="ARBA" id="ARBA00023235"/>
    </source>
</evidence>
<dbReference type="Pfam" id="PF01263">
    <property type="entry name" value="Aldose_epim"/>
    <property type="match status" value="1"/>
</dbReference>
<accession>A0AAD9DH56</accession>
<comment type="caution">
    <text evidence="8">The sequence shown here is derived from an EMBL/GenBank/DDBJ whole genome shotgun (WGS) entry which is preliminary data.</text>
</comment>
<comment type="catalytic activity">
    <reaction evidence="1">
        <text>alpha-D-glucose 6-phosphate = beta-D-glucose 6-phosphate</text>
        <dbReference type="Rhea" id="RHEA:16249"/>
        <dbReference type="ChEBI" id="CHEBI:58225"/>
        <dbReference type="ChEBI" id="CHEBI:58247"/>
        <dbReference type="EC" id="5.1.3.15"/>
    </reaction>
</comment>
<gene>
    <name evidence="8" type="ORF">QTG54_001589</name>
</gene>
<feature type="binding site" evidence="7">
    <location>
        <position position="93"/>
    </location>
    <ligand>
        <name>substrate</name>
    </ligand>
</feature>
<dbReference type="PANTHER" id="PTHR11122:SF13">
    <property type="entry name" value="GLUCOSE-6-PHOSPHATE 1-EPIMERASE"/>
    <property type="match status" value="1"/>
</dbReference>
<protein>
    <recommendedName>
        <fullName evidence="3 5">glucose-6-phosphate 1-epimerase</fullName>
        <ecNumber evidence="3 5">5.1.3.15</ecNumber>
    </recommendedName>
</protein>
<keyword evidence="9" id="KW-1185">Reference proteome</keyword>
<dbReference type="Gene3D" id="2.70.98.10">
    <property type="match status" value="1"/>
</dbReference>
<keyword evidence="4 5" id="KW-0413">Isomerase</keyword>
<dbReference type="PANTHER" id="PTHR11122">
    <property type="entry name" value="APOSPORY-ASSOCIATED PROTEIN C-RELATED"/>
    <property type="match status" value="1"/>
</dbReference>
<organism evidence="8 9">
    <name type="scientific">Skeletonema marinoi</name>
    <dbReference type="NCBI Taxonomy" id="267567"/>
    <lineage>
        <taxon>Eukaryota</taxon>
        <taxon>Sar</taxon>
        <taxon>Stramenopiles</taxon>
        <taxon>Ochrophyta</taxon>
        <taxon>Bacillariophyta</taxon>
        <taxon>Coscinodiscophyceae</taxon>
        <taxon>Thalassiosirophycidae</taxon>
        <taxon>Thalassiosirales</taxon>
        <taxon>Skeletonemataceae</taxon>
        <taxon>Skeletonema</taxon>
        <taxon>Skeletonema marinoi-dohrnii complex</taxon>
    </lineage>
</organism>
<dbReference type="InterPro" id="IPR011013">
    <property type="entry name" value="Gal_mutarotase_sf_dom"/>
</dbReference>
<dbReference type="Proteomes" id="UP001224775">
    <property type="component" value="Unassembled WGS sequence"/>
</dbReference>
<dbReference type="PIRSF" id="PIRSF016020">
    <property type="entry name" value="PHexose_mutarotase"/>
    <property type="match status" value="1"/>
</dbReference>
<feature type="binding site" evidence="7">
    <location>
        <position position="98"/>
    </location>
    <ligand>
        <name>substrate</name>
    </ligand>
</feature>
<dbReference type="SUPFAM" id="SSF74650">
    <property type="entry name" value="Galactose mutarotase-like"/>
    <property type="match status" value="1"/>
</dbReference>
<dbReference type="GO" id="GO:0005975">
    <property type="term" value="P:carbohydrate metabolic process"/>
    <property type="evidence" value="ECO:0007669"/>
    <property type="project" value="InterPro"/>
</dbReference>
<dbReference type="GO" id="GO:0005737">
    <property type="term" value="C:cytoplasm"/>
    <property type="evidence" value="ECO:0007669"/>
    <property type="project" value="TreeGrafter"/>
</dbReference>
<dbReference type="GO" id="GO:0047938">
    <property type="term" value="F:glucose-6-phosphate 1-epimerase activity"/>
    <property type="evidence" value="ECO:0007669"/>
    <property type="project" value="UniProtKB-UniRule"/>
</dbReference>
<evidence type="ECO:0000256" key="1">
    <source>
        <dbReference type="ARBA" id="ARBA00001096"/>
    </source>
</evidence>
<feature type="binding site" evidence="7">
    <location>
        <position position="74"/>
    </location>
    <ligand>
        <name>substrate</name>
    </ligand>
</feature>
<dbReference type="InterPro" id="IPR008183">
    <property type="entry name" value="Aldose_1/G6P_1-epimerase"/>
</dbReference>
<evidence type="ECO:0000256" key="7">
    <source>
        <dbReference type="PIRSR" id="PIRSR016020-2"/>
    </source>
</evidence>
<evidence type="ECO:0000256" key="6">
    <source>
        <dbReference type="PIRSR" id="PIRSR016020-1"/>
    </source>
</evidence>
<sequence>MSTAPKAVVFHTSTSSTELDCNDDDIVLITHSKSGANCVLKKFGAHVLSYQTAAGKPLIMISKDAIMDGSAAIRGGIPLCFPQFGQPDKSYLQHGFLRRNKWTVVEGSEFDTDDAAGIKLELELKDVTVARGDGTWGNDTKLNCKCILTVSIDDKSMTNTLEMQNLGTDAFDFQVLLHTYYLVAMGKALDHELCNVKGFEGYMVDDKVSGETYTLGSDPVTIPDVIIDRVYTPPDGTIDLNLTIAAGVDNLVELTANGDVDGTKVPVSGVVWNPHKIKAEAMGDFGSDQYNDMICVEPGLLSNVPQLKGGKTATFTQVMTSI</sequence>
<dbReference type="GO" id="GO:0030246">
    <property type="term" value="F:carbohydrate binding"/>
    <property type="evidence" value="ECO:0007669"/>
    <property type="project" value="UniProtKB-UniRule"/>
</dbReference>
<comment type="similarity">
    <text evidence="2 5">Belongs to the glucose-6-phosphate 1-epimerase family.</text>
</comment>
<evidence type="ECO:0000313" key="9">
    <source>
        <dbReference type="Proteomes" id="UP001224775"/>
    </source>
</evidence>
<proteinExistence type="inferred from homology"/>
<feature type="active site" evidence="6">
    <location>
        <position position="178"/>
    </location>
</feature>
<evidence type="ECO:0000256" key="5">
    <source>
        <dbReference type="PIRNR" id="PIRNR016020"/>
    </source>
</evidence>
<evidence type="ECO:0000313" key="8">
    <source>
        <dbReference type="EMBL" id="KAK1747626.1"/>
    </source>
</evidence>
<dbReference type="AlphaFoldDB" id="A0AAD9DH56"/>
<dbReference type="InterPro" id="IPR014718">
    <property type="entry name" value="GH-type_carb-bd"/>
</dbReference>
<dbReference type="InterPro" id="IPR025532">
    <property type="entry name" value="G6P_1-epimerase"/>
</dbReference>
<dbReference type="EC" id="5.1.3.15" evidence="3 5"/>
<dbReference type="EMBL" id="JATAAI010000002">
    <property type="protein sequence ID" value="KAK1747626.1"/>
    <property type="molecule type" value="Genomic_DNA"/>
</dbReference>
<evidence type="ECO:0000256" key="3">
    <source>
        <dbReference type="ARBA" id="ARBA00012083"/>
    </source>
</evidence>